<gene>
    <name evidence="2" type="ORF">NP233_g2549</name>
</gene>
<name>A0AAD5YYQ7_9AGAR</name>
<sequence>MTRTSTTSVRTFAPSFSQESLFLTKNYSSNTPGDQQPQESENANEQHPEELPWIDMLESAAKADWLRSTPTDHHDRLKRAYSLLFHIILYLGRPLTKDVQEAEAATQQFLLAFNSAPVTPESEIGRARYAIGLLTKTITNDISTIPDGTPIRTQHPQVFAIADALVPLCEVHLDGVVQEVAPTSGEVVDEGKWQDFWTKAQQVVLALGEELDREGYGISEELMKEAKAEQERKDREAAGPGGGETK</sequence>
<feature type="compositionally biased region" description="Polar residues" evidence="1">
    <location>
        <begin position="23"/>
        <end position="43"/>
    </location>
</feature>
<feature type="region of interest" description="Disordered" evidence="1">
    <location>
        <begin position="23"/>
        <end position="47"/>
    </location>
</feature>
<accession>A0AAD5YYQ7</accession>
<evidence type="ECO:0000313" key="3">
    <source>
        <dbReference type="Proteomes" id="UP001213000"/>
    </source>
</evidence>
<protein>
    <submittedName>
        <fullName evidence="2">Uncharacterized protein</fullName>
    </submittedName>
</protein>
<dbReference type="AlphaFoldDB" id="A0AAD5YYQ7"/>
<organism evidence="2 3">
    <name type="scientific">Leucocoprinus birnbaumii</name>
    <dbReference type="NCBI Taxonomy" id="56174"/>
    <lineage>
        <taxon>Eukaryota</taxon>
        <taxon>Fungi</taxon>
        <taxon>Dikarya</taxon>
        <taxon>Basidiomycota</taxon>
        <taxon>Agaricomycotina</taxon>
        <taxon>Agaricomycetes</taxon>
        <taxon>Agaricomycetidae</taxon>
        <taxon>Agaricales</taxon>
        <taxon>Agaricineae</taxon>
        <taxon>Agaricaceae</taxon>
        <taxon>Leucocoprinus</taxon>
    </lineage>
</organism>
<evidence type="ECO:0000313" key="2">
    <source>
        <dbReference type="EMBL" id="KAJ3573245.1"/>
    </source>
</evidence>
<comment type="caution">
    <text evidence="2">The sequence shown here is derived from an EMBL/GenBank/DDBJ whole genome shotgun (WGS) entry which is preliminary data.</text>
</comment>
<evidence type="ECO:0000256" key="1">
    <source>
        <dbReference type="SAM" id="MobiDB-lite"/>
    </source>
</evidence>
<keyword evidence="3" id="KW-1185">Reference proteome</keyword>
<feature type="compositionally biased region" description="Basic and acidic residues" evidence="1">
    <location>
        <begin position="222"/>
        <end position="237"/>
    </location>
</feature>
<reference evidence="2" key="1">
    <citation type="submission" date="2022-07" db="EMBL/GenBank/DDBJ databases">
        <title>Genome Sequence of Leucocoprinus birnbaumii.</title>
        <authorList>
            <person name="Buettner E."/>
        </authorList>
    </citation>
    <scope>NUCLEOTIDE SEQUENCE</scope>
    <source>
        <strain evidence="2">VT141</strain>
    </source>
</reference>
<feature type="region of interest" description="Disordered" evidence="1">
    <location>
        <begin position="222"/>
        <end position="246"/>
    </location>
</feature>
<dbReference type="EMBL" id="JANIEX010000109">
    <property type="protein sequence ID" value="KAJ3573245.1"/>
    <property type="molecule type" value="Genomic_DNA"/>
</dbReference>
<proteinExistence type="predicted"/>
<dbReference type="Proteomes" id="UP001213000">
    <property type="component" value="Unassembled WGS sequence"/>
</dbReference>